<evidence type="ECO:0000313" key="2">
    <source>
        <dbReference type="EMBL" id="GLI03922.1"/>
    </source>
</evidence>
<protein>
    <submittedName>
        <fullName evidence="2">Uncharacterized protein</fullName>
    </submittedName>
</protein>
<organism evidence="2 3">
    <name type="scientific">Phytohabitans aurantiacus</name>
    <dbReference type="NCBI Taxonomy" id="3016789"/>
    <lineage>
        <taxon>Bacteria</taxon>
        <taxon>Bacillati</taxon>
        <taxon>Actinomycetota</taxon>
        <taxon>Actinomycetes</taxon>
        <taxon>Micromonosporales</taxon>
        <taxon>Micromonosporaceae</taxon>
    </lineage>
</organism>
<sequence length="50" mass="5076">MDMARNNRQTGSKAASAAGKVLANPKSSKADKAAAASALSQTPSKSSKRK</sequence>
<feature type="compositionally biased region" description="Polar residues" evidence="1">
    <location>
        <begin position="39"/>
        <end position="50"/>
    </location>
</feature>
<proteinExistence type="predicted"/>
<comment type="caution">
    <text evidence="2">The sequence shown here is derived from an EMBL/GenBank/DDBJ whole genome shotgun (WGS) entry which is preliminary data.</text>
</comment>
<keyword evidence="3" id="KW-1185">Reference proteome</keyword>
<dbReference type="EMBL" id="BSDI01000112">
    <property type="protein sequence ID" value="GLI03922.1"/>
    <property type="molecule type" value="Genomic_DNA"/>
</dbReference>
<accession>A0ABQ5RCM8</accession>
<dbReference type="Proteomes" id="UP001144280">
    <property type="component" value="Unassembled WGS sequence"/>
</dbReference>
<feature type="compositionally biased region" description="Polar residues" evidence="1">
    <location>
        <begin position="1"/>
        <end position="13"/>
    </location>
</feature>
<feature type="region of interest" description="Disordered" evidence="1">
    <location>
        <begin position="1"/>
        <end position="50"/>
    </location>
</feature>
<name>A0ABQ5RCM8_9ACTN</name>
<evidence type="ECO:0000313" key="3">
    <source>
        <dbReference type="Proteomes" id="UP001144280"/>
    </source>
</evidence>
<evidence type="ECO:0000256" key="1">
    <source>
        <dbReference type="SAM" id="MobiDB-lite"/>
    </source>
</evidence>
<gene>
    <name evidence="2" type="ORF">Pa4123_92030</name>
</gene>
<reference evidence="2" key="1">
    <citation type="submission" date="2022-12" db="EMBL/GenBank/DDBJ databases">
        <title>New Phytohabitans aurantiacus sp. RD004123 nov., an actinomycete isolated from soil.</title>
        <authorList>
            <person name="Triningsih D.W."/>
            <person name="Harunari E."/>
            <person name="Igarashi Y."/>
        </authorList>
    </citation>
    <scope>NUCLEOTIDE SEQUENCE</scope>
    <source>
        <strain evidence="2">RD004123</strain>
    </source>
</reference>